<dbReference type="EMBL" id="QVTD01000017">
    <property type="protein sequence ID" value="RFU61120.1"/>
    <property type="molecule type" value="Genomic_DNA"/>
</dbReference>
<accession>A0A372L7C9</accession>
<dbReference type="RefSeq" id="WP_117324154.1">
    <property type="nucleotide sequence ID" value="NZ_QVTD01000017.1"/>
</dbReference>
<dbReference type="OrthoDB" id="244285at2"/>
<proteinExistence type="predicted"/>
<reference evidence="1 2" key="1">
    <citation type="submission" date="2018-08" db="EMBL/GenBank/DDBJ databases">
        <title>Bacillus chawlae sp. nov., Bacillus glennii sp. nov., and Bacillus saganii sp. nov. Isolated from the Vehicle Assembly Building at Kennedy Space Center where the Viking Spacecraft were Assembled.</title>
        <authorList>
            <person name="Seuylemezian A."/>
            <person name="Vaishampayan P."/>
        </authorList>
    </citation>
    <scope>NUCLEOTIDE SEQUENCE [LARGE SCALE GENOMIC DNA]</scope>
    <source>
        <strain evidence="1 2">V44-8</strain>
    </source>
</reference>
<sequence>MEKDSRDLANTCASVITARDPLSKQTGAVTCLDKNLGALQKVIYSNETATEKRELNPDSPILDLYTKDLSKDFSNYYKKEYDVKVDWRKTIRGTWRSKAPVNSKLYEYMELQIQDSGSKLRGTISFYPQKVKMPVEMSYLGKKAIVTYKLSKDYITQVYKSPEQVADQLVKNGIKASFVMNSGTSGSKSLTGYIRYPSWNWYRSSYNLAKWSHGDHLAETEEVQYELIAKAKEVTKKLSASQVKIFNNKNKSDTITVSKIERGSVVKV</sequence>
<dbReference type="Proteomes" id="UP000262939">
    <property type="component" value="Unassembled WGS sequence"/>
</dbReference>
<evidence type="ECO:0000313" key="1">
    <source>
        <dbReference type="EMBL" id="RFU61120.1"/>
    </source>
</evidence>
<gene>
    <name evidence="1" type="ORF">D0466_19245</name>
</gene>
<dbReference type="AlphaFoldDB" id="A0A372L7C9"/>
<comment type="caution">
    <text evidence="1">The sequence shown here is derived from an EMBL/GenBank/DDBJ whole genome shotgun (WGS) entry which is preliminary data.</text>
</comment>
<name>A0A372L7C9_9BACI</name>
<keyword evidence="2" id="KW-1185">Reference proteome</keyword>
<protein>
    <submittedName>
        <fullName evidence="1">Uncharacterized protein</fullName>
    </submittedName>
</protein>
<evidence type="ECO:0000313" key="2">
    <source>
        <dbReference type="Proteomes" id="UP000262939"/>
    </source>
</evidence>
<organism evidence="1 2">
    <name type="scientific">Peribacillus glennii</name>
    <dbReference type="NCBI Taxonomy" id="2303991"/>
    <lineage>
        <taxon>Bacteria</taxon>
        <taxon>Bacillati</taxon>
        <taxon>Bacillota</taxon>
        <taxon>Bacilli</taxon>
        <taxon>Bacillales</taxon>
        <taxon>Bacillaceae</taxon>
        <taxon>Peribacillus</taxon>
    </lineage>
</organism>